<gene>
    <name evidence="3" type="ORF">SERLADRAFT_463239</name>
</gene>
<accession>F8NRQ1</accession>
<keyword evidence="2" id="KW-0812">Transmembrane</keyword>
<protein>
    <submittedName>
        <fullName evidence="3">Uncharacterized protein</fullName>
    </submittedName>
</protein>
<dbReference type="HOGENOM" id="CLU_037980_2_0_1"/>
<reference evidence="3" key="1">
    <citation type="submission" date="2011-04" db="EMBL/GenBank/DDBJ databases">
        <title>Evolution of plant cell wall degrading machinery underlies the functional diversity of forest fungi.</title>
        <authorList>
            <consortium name="US DOE Joint Genome Institute (JGI-PGF)"/>
            <person name="Eastwood D.C."/>
            <person name="Floudas D."/>
            <person name="Binder M."/>
            <person name="Majcherczyk A."/>
            <person name="Schneider P."/>
            <person name="Aerts A."/>
            <person name="Asiegbu F.O."/>
            <person name="Baker S.E."/>
            <person name="Barry K."/>
            <person name="Bendiksby M."/>
            <person name="Blumentritt M."/>
            <person name="Coutinho P.M."/>
            <person name="Cullen D."/>
            <person name="Cullen D."/>
            <person name="Gathman A."/>
            <person name="Goodell B."/>
            <person name="Henrissat B."/>
            <person name="Ihrmark K."/>
            <person name="Kauserud H."/>
            <person name="Kohler A."/>
            <person name="LaButti K."/>
            <person name="Lapidus A."/>
            <person name="Lavin J.L."/>
            <person name="Lee Y.-H."/>
            <person name="Lindquist E."/>
            <person name="Lilly W."/>
            <person name="Lucas S."/>
            <person name="Morin E."/>
            <person name="Murat C."/>
            <person name="Oguiza J.A."/>
            <person name="Park J."/>
            <person name="Pisabarro A.G."/>
            <person name="Riley R."/>
            <person name="Rosling A."/>
            <person name="Salamov A."/>
            <person name="Schmidt O."/>
            <person name="Schmutz J."/>
            <person name="Skrede I."/>
            <person name="Stenlid J."/>
            <person name="Wiebenga A."/>
            <person name="Xie X."/>
            <person name="Kues U."/>
            <person name="Hibbett D.S."/>
            <person name="Hoffmeister D."/>
            <person name="Hogberg N."/>
            <person name="Martin F."/>
            <person name="Grigoriev I.V."/>
            <person name="Watkinson S.C."/>
        </authorList>
    </citation>
    <scope>NUCLEOTIDE SEQUENCE</scope>
    <source>
        <strain evidence="3">S7.9</strain>
    </source>
</reference>
<dbReference type="AlphaFoldDB" id="F8NRQ1"/>
<dbReference type="OrthoDB" id="5570013at2759"/>
<evidence type="ECO:0000256" key="2">
    <source>
        <dbReference type="SAM" id="Phobius"/>
    </source>
</evidence>
<sequence length="482" mass="52843">MIVQENTPKRGPDSKDDPNTGSQEAASGSSQPPLPPPMYSYTAPPVQPYQNTYQPYTPEPYVVQSESTFKRFWKAFGIAVTIWFLFAVFTESMFEVGSYGRSRLGWSGDQAGWPTPADGIVRRCISGSEWSEYIDNPTWSHFPHGAETTFELPVDSDALFFLTRGNWNAGIVKIVNSEIVKDTADVTVRAHFYYQSALDRATLCLLKRGEDEQGVGIFTPRNWYPHGQQDRVQFEVTISLPASSDDEPLRIKSFESDASLYAHEIGDLQKSVYFNAISVRTSNVPISAKSIFADKGKFKSSNAPIKGTFNTSTSLELITSNAPIEVEAGLLNDDASSPTEATFKTSNSPIESSFSLQSEYLTGGAFKVSARTSNGHIDLSHATSPVNSILNLSARTSNAPAFVSLHGAYEGDYTLDTSRLAPTVVKSNTLDPSGRGRRRVVEQTTQRKGHLKGSVYWQPRGVGAQSSQVEVKTSNSPIKLSV</sequence>
<feature type="compositionally biased region" description="Basic and acidic residues" evidence="1">
    <location>
        <begin position="7"/>
        <end position="18"/>
    </location>
</feature>
<feature type="compositionally biased region" description="Polar residues" evidence="1">
    <location>
        <begin position="464"/>
        <end position="482"/>
    </location>
</feature>
<feature type="region of interest" description="Disordered" evidence="1">
    <location>
        <begin position="462"/>
        <end position="482"/>
    </location>
</feature>
<evidence type="ECO:0000313" key="3">
    <source>
        <dbReference type="EMBL" id="EGO26317.1"/>
    </source>
</evidence>
<proteinExistence type="predicted"/>
<dbReference type="EMBL" id="GL945432">
    <property type="protein sequence ID" value="EGO26317.1"/>
    <property type="molecule type" value="Genomic_DNA"/>
</dbReference>
<dbReference type="RefSeq" id="XP_007316490.1">
    <property type="nucleotide sequence ID" value="XM_007316428.1"/>
</dbReference>
<dbReference type="Proteomes" id="UP000008064">
    <property type="component" value="Unassembled WGS sequence"/>
</dbReference>
<organism>
    <name type="scientific">Serpula lacrymans var. lacrymans (strain S7.9)</name>
    <name type="common">Dry rot fungus</name>
    <dbReference type="NCBI Taxonomy" id="578457"/>
    <lineage>
        <taxon>Eukaryota</taxon>
        <taxon>Fungi</taxon>
        <taxon>Dikarya</taxon>
        <taxon>Basidiomycota</taxon>
        <taxon>Agaricomycotina</taxon>
        <taxon>Agaricomycetes</taxon>
        <taxon>Agaricomycetidae</taxon>
        <taxon>Boletales</taxon>
        <taxon>Coniophorineae</taxon>
        <taxon>Serpulaceae</taxon>
        <taxon>Serpula</taxon>
    </lineage>
</organism>
<feature type="transmembrane region" description="Helical" evidence="2">
    <location>
        <begin position="75"/>
        <end position="94"/>
    </location>
</feature>
<keyword evidence="2" id="KW-1133">Transmembrane helix</keyword>
<feature type="compositionally biased region" description="Polar residues" evidence="1">
    <location>
        <begin position="19"/>
        <end position="31"/>
    </location>
</feature>
<name>F8NRQ1_SERL9</name>
<feature type="region of interest" description="Disordered" evidence="1">
    <location>
        <begin position="1"/>
        <end position="41"/>
    </location>
</feature>
<evidence type="ECO:0000256" key="1">
    <source>
        <dbReference type="SAM" id="MobiDB-lite"/>
    </source>
</evidence>
<dbReference type="KEGG" id="sla:SERLADRAFT_463239"/>
<keyword evidence="2" id="KW-0472">Membrane</keyword>
<dbReference type="GeneID" id="18818521"/>